<dbReference type="EMBL" id="FZOD01000065">
    <property type="protein sequence ID" value="SNT56751.1"/>
    <property type="molecule type" value="Genomic_DNA"/>
</dbReference>
<evidence type="ECO:0000313" key="2">
    <source>
        <dbReference type="Proteomes" id="UP000198282"/>
    </source>
</evidence>
<keyword evidence="2" id="KW-1185">Reference proteome</keyword>
<dbReference type="AlphaFoldDB" id="A0A239NPA8"/>
<sequence length="81" mass="9039">MDDSANATPPLLLGRDANRVFNELYGRWIDEHGVDPDEDPEFLRSWRRATGCDPETGLPMNPAEFTALLGGSTHDREKPAE</sequence>
<gene>
    <name evidence="1" type="ORF">SAMN05216276_10657</name>
</gene>
<dbReference type="Proteomes" id="UP000198282">
    <property type="component" value="Unassembled WGS sequence"/>
</dbReference>
<protein>
    <submittedName>
        <fullName evidence="1">Uncharacterized protein</fullName>
    </submittedName>
</protein>
<dbReference type="OrthoDB" id="357991at2"/>
<reference evidence="1 2" key="1">
    <citation type="submission" date="2017-06" db="EMBL/GenBank/DDBJ databases">
        <authorList>
            <person name="Kim H.J."/>
            <person name="Triplett B.A."/>
        </authorList>
    </citation>
    <scope>NUCLEOTIDE SEQUENCE [LARGE SCALE GENOMIC DNA]</scope>
    <source>
        <strain evidence="1 2">CGMCC 4.2132</strain>
    </source>
</reference>
<evidence type="ECO:0000313" key="1">
    <source>
        <dbReference type="EMBL" id="SNT56751.1"/>
    </source>
</evidence>
<dbReference type="RefSeq" id="WP_089212369.1">
    <property type="nucleotide sequence ID" value="NZ_FZOD01000065.1"/>
</dbReference>
<name>A0A239NPA8_9ACTN</name>
<proteinExistence type="predicted"/>
<accession>A0A239NPA8</accession>
<organism evidence="1 2">
    <name type="scientific">Streptosporangium subroseum</name>
    <dbReference type="NCBI Taxonomy" id="106412"/>
    <lineage>
        <taxon>Bacteria</taxon>
        <taxon>Bacillati</taxon>
        <taxon>Actinomycetota</taxon>
        <taxon>Actinomycetes</taxon>
        <taxon>Streptosporangiales</taxon>
        <taxon>Streptosporangiaceae</taxon>
        <taxon>Streptosporangium</taxon>
    </lineage>
</organism>